<dbReference type="Gene3D" id="3.40.50.880">
    <property type="match status" value="1"/>
</dbReference>
<dbReference type="PANTHER" id="PTHR43235">
    <property type="entry name" value="GLUTAMINE AMIDOTRANSFERASE PB2B2.05-RELATED"/>
    <property type="match status" value="1"/>
</dbReference>
<keyword evidence="2" id="KW-1185">Reference proteome</keyword>
<dbReference type="PROSITE" id="PS51273">
    <property type="entry name" value="GATASE_TYPE_1"/>
    <property type="match status" value="1"/>
</dbReference>
<dbReference type="GO" id="GO:0005829">
    <property type="term" value="C:cytosol"/>
    <property type="evidence" value="ECO:0007669"/>
    <property type="project" value="TreeGrafter"/>
</dbReference>
<dbReference type="RefSeq" id="WP_235055312.1">
    <property type="nucleotide sequence ID" value="NZ_JAKFHA010000017.1"/>
</dbReference>
<dbReference type="CDD" id="cd01745">
    <property type="entry name" value="GATase1_2"/>
    <property type="match status" value="1"/>
</dbReference>
<dbReference type="SUPFAM" id="SSF52317">
    <property type="entry name" value="Class I glutamine amidotransferase-like"/>
    <property type="match status" value="1"/>
</dbReference>
<dbReference type="GO" id="GO:0006598">
    <property type="term" value="P:polyamine catabolic process"/>
    <property type="evidence" value="ECO:0007669"/>
    <property type="project" value="TreeGrafter"/>
</dbReference>
<dbReference type="InterPro" id="IPR029062">
    <property type="entry name" value="Class_I_gatase-like"/>
</dbReference>
<dbReference type="Pfam" id="PF07722">
    <property type="entry name" value="Peptidase_C26"/>
    <property type="match status" value="1"/>
</dbReference>
<organism evidence="1 2">
    <name type="scientific">Yinghuangia soli</name>
    <dbReference type="NCBI Taxonomy" id="2908204"/>
    <lineage>
        <taxon>Bacteria</taxon>
        <taxon>Bacillati</taxon>
        <taxon>Actinomycetota</taxon>
        <taxon>Actinomycetes</taxon>
        <taxon>Kitasatosporales</taxon>
        <taxon>Streptomycetaceae</taxon>
        <taxon>Yinghuangia</taxon>
    </lineage>
</organism>
<reference evidence="1" key="1">
    <citation type="submission" date="2022-01" db="EMBL/GenBank/DDBJ databases">
        <title>Genome-Based Taxonomic Classification of the Phylum Actinobacteria.</title>
        <authorList>
            <person name="Gao Y."/>
        </authorList>
    </citation>
    <scope>NUCLEOTIDE SEQUENCE</scope>
    <source>
        <strain evidence="1">KLBMP 8922</strain>
    </source>
</reference>
<dbReference type="InterPro" id="IPR044668">
    <property type="entry name" value="PuuD-like"/>
</dbReference>
<dbReference type="Proteomes" id="UP001165378">
    <property type="component" value="Unassembled WGS sequence"/>
</dbReference>
<dbReference type="InterPro" id="IPR011697">
    <property type="entry name" value="Peptidase_C26"/>
</dbReference>
<dbReference type="AlphaFoldDB" id="A0AA41U1C6"/>
<proteinExistence type="predicted"/>
<evidence type="ECO:0000313" key="2">
    <source>
        <dbReference type="Proteomes" id="UP001165378"/>
    </source>
</evidence>
<accession>A0AA41U1C6</accession>
<comment type="caution">
    <text evidence="1">The sequence shown here is derived from an EMBL/GenBank/DDBJ whole genome shotgun (WGS) entry which is preliminary data.</text>
</comment>
<protein>
    <submittedName>
        <fullName evidence="1">Gamma-glutamyl-gamma-aminobutyrate hydrolase family protein</fullName>
    </submittedName>
</protein>
<keyword evidence="1" id="KW-0378">Hydrolase</keyword>
<dbReference type="GO" id="GO:0033969">
    <property type="term" value="F:gamma-glutamyl-gamma-aminobutyrate hydrolase activity"/>
    <property type="evidence" value="ECO:0007669"/>
    <property type="project" value="TreeGrafter"/>
</dbReference>
<sequence length="240" mass="25522">MPRPVIGISVYSEKAKWAAWDTQATLLPQAYVDRVAAAGGLPVLLPSVPDVAEALDRVDALIVAGGGDIDPARYRSTPHERTGYIRTARDTAEFALAERALDMRLPVLGICRGLQVLNVLRGGSLVQHLPDQVGDERHAPAPGQYGRHPVALVPGSRTAQLYGRDELDVASYHHQAVDTLGAGLVVTGRAPDGIVEALELPGHPFAVAVQWHPEVDEDLSPFHGVVAAAEARLETVALGV</sequence>
<name>A0AA41U1C6_9ACTN</name>
<gene>
    <name evidence="1" type="ORF">LZ495_26000</name>
</gene>
<evidence type="ECO:0000313" key="1">
    <source>
        <dbReference type="EMBL" id="MCF2530653.1"/>
    </source>
</evidence>
<dbReference type="EMBL" id="JAKFHA010000017">
    <property type="protein sequence ID" value="MCF2530653.1"/>
    <property type="molecule type" value="Genomic_DNA"/>
</dbReference>
<dbReference type="PANTHER" id="PTHR43235:SF1">
    <property type="entry name" value="GLUTAMINE AMIDOTRANSFERASE PB2B2.05-RELATED"/>
    <property type="match status" value="1"/>
</dbReference>